<evidence type="ECO:0000313" key="7">
    <source>
        <dbReference type="EMBL" id="OGG53890.1"/>
    </source>
</evidence>
<accession>A0A1F6CXV5</accession>
<dbReference type="Pfam" id="PF02518">
    <property type="entry name" value="HATPase_c"/>
    <property type="match status" value="1"/>
</dbReference>
<evidence type="ECO:0000256" key="3">
    <source>
        <dbReference type="ARBA" id="ARBA00022679"/>
    </source>
</evidence>
<dbReference type="Gene3D" id="3.30.565.10">
    <property type="entry name" value="Histidine kinase-like ATPase, C-terminal domain"/>
    <property type="match status" value="1"/>
</dbReference>
<evidence type="ECO:0000256" key="1">
    <source>
        <dbReference type="ARBA" id="ARBA00000085"/>
    </source>
</evidence>
<dbReference type="PANTHER" id="PTHR43711">
    <property type="entry name" value="TWO-COMPONENT HISTIDINE KINASE"/>
    <property type="match status" value="1"/>
</dbReference>
<dbReference type="InterPro" id="IPR003594">
    <property type="entry name" value="HATPase_dom"/>
</dbReference>
<dbReference type="PROSITE" id="PS50109">
    <property type="entry name" value="HIS_KIN"/>
    <property type="match status" value="1"/>
</dbReference>
<dbReference type="STRING" id="1798480.A2851_03230"/>
<dbReference type="EMBL" id="MFKT01000007">
    <property type="protein sequence ID" value="OGG53890.1"/>
    <property type="molecule type" value="Genomic_DNA"/>
</dbReference>
<proteinExistence type="predicted"/>
<feature type="domain" description="Histidine kinase" evidence="6">
    <location>
        <begin position="50"/>
        <end position="270"/>
    </location>
</feature>
<dbReference type="SUPFAM" id="SSF55874">
    <property type="entry name" value="ATPase domain of HSP90 chaperone/DNA topoisomerase II/histidine kinase"/>
    <property type="match status" value="1"/>
</dbReference>
<dbReference type="Proteomes" id="UP000176863">
    <property type="component" value="Unassembled WGS sequence"/>
</dbReference>
<comment type="catalytic activity">
    <reaction evidence="1">
        <text>ATP + protein L-histidine = ADP + protein N-phospho-L-histidine.</text>
        <dbReference type="EC" id="2.7.13.3"/>
    </reaction>
</comment>
<dbReference type="InterPro" id="IPR005467">
    <property type="entry name" value="His_kinase_dom"/>
</dbReference>
<keyword evidence="3" id="KW-0808">Transferase</keyword>
<evidence type="ECO:0000259" key="6">
    <source>
        <dbReference type="PROSITE" id="PS50109"/>
    </source>
</evidence>
<dbReference type="SMART" id="SM00387">
    <property type="entry name" value="HATPase_c"/>
    <property type="match status" value="1"/>
</dbReference>
<dbReference type="EC" id="2.7.13.3" evidence="2"/>
<sequence length="270" mass="29211">MDPVPGKTHEDYESELKAANEIVYKHSLELARLKQALEVANAQQENLLHFISHEVKGYLTEGEAGFAAIIEGDYGAVPDALKRMATNALGSVRKGVATVMDILDASNLKKGTVSYKKATFDFRVAVQSIVAEQKPIAYEKHLGLDVDIAGGKYRMEGDEEKIREHVIRNLIDNAIKYTPTGTIRVELSDGDGKIRFAVKDSGVGITPEDMANLFTEGGHGKDAIKVNVHSTGYGLYIAKQVTLAHGGKIWAESEGEGKGSTFIVELPAAA</sequence>
<evidence type="ECO:0000313" key="8">
    <source>
        <dbReference type="Proteomes" id="UP000176863"/>
    </source>
</evidence>
<dbReference type="InterPro" id="IPR036890">
    <property type="entry name" value="HATPase_C_sf"/>
</dbReference>
<gene>
    <name evidence="7" type="ORF">A2851_03230</name>
</gene>
<dbReference type="AlphaFoldDB" id="A0A1F6CXV5"/>
<organism evidence="7 8">
    <name type="scientific">Candidatus Kaiserbacteria bacterium RIFCSPHIGHO2_01_FULL_53_29</name>
    <dbReference type="NCBI Taxonomy" id="1798480"/>
    <lineage>
        <taxon>Bacteria</taxon>
        <taxon>Candidatus Kaiseribacteriota</taxon>
    </lineage>
</organism>
<name>A0A1F6CXV5_9BACT</name>
<dbReference type="CDD" id="cd00075">
    <property type="entry name" value="HATPase"/>
    <property type="match status" value="1"/>
</dbReference>
<keyword evidence="4" id="KW-0418">Kinase</keyword>
<protein>
    <recommendedName>
        <fullName evidence="2">histidine kinase</fullName>
        <ecNumber evidence="2">2.7.13.3</ecNumber>
    </recommendedName>
</protein>
<dbReference type="GO" id="GO:0000160">
    <property type="term" value="P:phosphorelay signal transduction system"/>
    <property type="evidence" value="ECO:0007669"/>
    <property type="project" value="UniProtKB-KW"/>
</dbReference>
<dbReference type="PANTHER" id="PTHR43711:SF31">
    <property type="entry name" value="HISTIDINE KINASE"/>
    <property type="match status" value="1"/>
</dbReference>
<dbReference type="InterPro" id="IPR004358">
    <property type="entry name" value="Sig_transdc_His_kin-like_C"/>
</dbReference>
<evidence type="ECO:0000256" key="4">
    <source>
        <dbReference type="ARBA" id="ARBA00022777"/>
    </source>
</evidence>
<dbReference type="PRINTS" id="PR00344">
    <property type="entry name" value="BCTRLSENSOR"/>
</dbReference>
<dbReference type="InterPro" id="IPR050736">
    <property type="entry name" value="Sensor_HK_Regulatory"/>
</dbReference>
<evidence type="ECO:0000256" key="5">
    <source>
        <dbReference type="ARBA" id="ARBA00023012"/>
    </source>
</evidence>
<dbReference type="GO" id="GO:0004673">
    <property type="term" value="F:protein histidine kinase activity"/>
    <property type="evidence" value="ECO:0007669"/>
    <property type="project" value="UniProtKB-EC"/>
</dbReference>
<keyword evidence="5" id="KW-0902">Two-component regulatory system</keyword>
<reference evidence="7 8" key="1">
    <citation type="journal article" date="2016" name="Nat. Commun.">
        <title>Thousands of microbial genomes shed light on interconnected biogeochemical processes in an aquifer system.</title>
        <authorList>
            <person name="Anantharaman K."/>
            <person name="Brown C.T."/>
            <person name="Hug L.A."/>
            <person name="Sharon I."/>
            <person name="Castelle C.J."/>
            <person name="Probst A.J."/>
            <person name="Thomas B.C."/>
            <person name="Singh A."/>
            <person name="Wilkins M.J."/>
            <person name="Karaoz U."/>
            <person name="Brodie E.L."/>
            <person name="Williams K.H."/>
            <person name="Hubbard S.S."/>
            <person name="Banfield J.F."/>
        </authorList>
    </citation>
    <scope>NUCLEOTIDE SEQUENCE [LARGE SCALE GENOMIC DNA]</scope>
</reference>
<comment type="caution">
    <text evidence="7">The sequence shown here is derived from an EMBL/GenBank/DDBJ whole genome shotgun (WGS) entry which is preliminary data.</text>
</comment>
<evidence type="ECO:0000256" key="2">
    <source>
        <dbReference type="ARBA" id="ARBA00012438"/>
    </source>
</evidence>